<dbReference type="EMBL" id="GBXM01016599">
    <property type="protein sequence ID" value="JAH91978.1"/>
    <property type="molecule type" value="Transcribed_RNA"/>
</dbReference>
<reference evidence="1" key="1">
    <citation type="submission" date="2014-11" db="EMBL/GenBank/DDBJ databases">
        <authorList>
            <person name="Amaro Gonzalez C."/>
        </authorList>
    </citation>
    <scope>NUCLEOTIDE SEQUENCE</scope>
</reference>
<name>A0A0E9WR86_ANGAN</name>
<organism evidence="1">
    <name type="scientific">Anguilla anguilla</name>
    <name type="common">European freshwater eel</name>
    <name type="synonym">Muraena anguilla</name>
    <dbReference type="NCBI Taxonomy" id="7936"/>
    <lineage>
        <taxon>Eukaryota</taxon>
        <taxon>Metazoa</taxon>
        <taxon>Chordata</taxon>
        <taxon>Craniata</taxon>
        <taxon>Vertebrata</taxon>
        <taxon>Euteleostomi</taxon>
        <taxon>Actinopterygii</taxon>
        <taxon>Neopterygii</taxon>
        <taxon>Teleostei</taxon>
        <taxon>Anguilliformes</taxon>
        <taxon>Anguillidae</taxon>
        <taxon>Anguilla</taxon>
    </lineage>
</organism>
<reference evidence="1" key="2">
    <citation type="journal article" date="2015" name="Fish Shellfish Immunol.">
        <title>Early steps in the European eel (Anguilla anguilla)-Vibrio vulnificus interaction in the gills: Role of the RtxA13 toxin.</title>
        <authorList>
            <person name="Callol A."/>
            <person name="Pajuelo D."/>
            <person name="Ebbesson L."/>
            <person name="Teles M."/>
            <person name="MacKenzie S."/>
            <person name="Amaro C."/>
        </authorList>
    </citation>
    <scope>NUCLEOTIDE SEQUENCE</scope>
</reference>
<proteinExistence type="predicted"/>
<dbReference type="AlphaFoldDB" id="A0A0E9WR86"/>
<protein>
    <submittedName>
        <fullName evidence="1">Uncharacterized protein</fullName>
    </submittedName>
</protein>
<sequence>MFVLWFVIAFCILTEFFFPCKFFFYCSWSNNFGLYCTFMLGEVDAAQYICSESSIAKGSLRNPGAEEQ</sequence>
<accession>A0A0E9WR86</accession>
<evidence type="ECO:0000313" key="1">
    <source>
        <dbReference type="EMBL" id="JAH91978.1"/>
    </source>
</evidence>